<keyword evidence="2" id="KW-1185">Reference proteome</keyword>
<evidence type="ECO:0000313" key="1">
    <source>
        <dbReference type="EMBL" id="KAH7915661.1"/>
    </source>
</evidence>
<dbReference type="EMBL" id="MU267598">
    <property type="protein sequence ID" value="KAH7915661.1"/>
    <property type="molecule type" value="Genomic_DNA"/>
</dbReference>
<organism evidence="1 2">
    <name type="scientific">Hygrophoropsis aurantiaca</name>
    <dbReference type="NCBI Taxonomy" id="72124"/>
    <lineage>
        <taxon>Eukaryota</taxon>
        <taxon>Fungi</taxon>
        <taxon>Dikarya</taxon>
        <taxon>Basidiomycota</taxon>
        <taxon>Agaricomycotina</taxon>
        <taxon>Agaricomycetes</taxon>
        <taxon>Agaricomycetidae</taxon>
        <taxon>Boletales</taxon>
        <taxon>Coniophorineae</taxon>
        <taxon>Hygrophoropsidaceae</taxon>
        <taxon>Hygrophoropsis</taxon>
    </lineage>
</organism>
<evidence type="ECO:0000313" key="2">
    <source>
        <dbReference type="Proteomes" id="UP000790377"/>
    </source>
</evidence>
<reference evidence="1" key="1">
    <citation type="journal article" date="2021" name="New Phytol.">
        <title>Evolutionary innovations through gain and loss of genes in the ectomycorrhizal Boletales.</title>
        <authorList>
            <person name="Wu G."/>
            <person name="Miyauchi S."/>
            <person name="Morin E."/>
            <person name="Kuo A."/>
            <person name="Drula E."/>
            <person name="Varga T."/>
            <person name="Kohler A."/>
            <person name="Feng B."/>
            <person name="Cao Y."/>
            <person name="Lipzen A."/>
            <person name="Daum C."/>
            <person name="Hundley H."/>
            <person name="Pangilinan J."/>
            <person name="Johnson J."/>
            <person name="Barry K."/>
            <person name="LaButti K."/>
            <person name="Ng V."/>
            <person name="Ahrendt S."/>
            <person name="Min B."/>
            <person name="Choi I.G."/>
            <person name="Park H."/>
            <person name="Plett J.M."/>
            <person name="Magnuson J."/>
            <person name="Spatafora J.W."/>
            <person name="Nagy L.G."/>
            <person name="Henrissat B."/>
            <person name="Grigoriev I.V."/>
            <person name="Yang Z.L."/>
            <person name="Xu J."/>
            <person name="Martin F.M."/>
        </authorList>
    </citation>
    <scope>NUCLEOTIDE SEQUENCE</scope>
    <source>
        <strain evidence="1">ATCC 28755</strain>
    </source>
</reference>
<accession>A0ACB8ART9</accession>
<comment type="caution">
    <text evidence="1">The sequence shown here is derived from an EMBL/GenBank/DDBJ whole genome shotgun (WGS) entry which is preliminary data.</text>
</comment>
<proteinExistence type="predicted"/>
<protein>
    <submittedName>
        <fullName evidence="1">Uncharacterized protein</fullName>
    </submittedName>
</protein>
<sequence>MSIIQIRRKRKRCSYYTDLRVEVESLIPDIAVLNSQVSSPVASISQDPSDFIQGHDRTAHAEARTPKMVTVEEFLRRSPVISRRKYGKRSCVTENMRGNGSLWANGAYIPQIQPQHRSVSSPRSKNCDSRPQKARNTSNAVTNKLFRAAILSHVELDQARGGENSLNARRPLDFVALNKFSSPVATKSKRAQGHSRPRRYKCRTNFEKPPQKDSPSYRPLTTWKTLHSDLYLPESKIVKDAVPISATPNFASNRMPLSFICVQEAELSRRSAHPPNFRTSDSVKASEQQMRPFLLSHRFNSGPVSPKLGKKVKCPPVSTGDLQSFPMNPPETSQQVKVLAPTTPMSNIAPIATLSLQPLIVSGSRNKARHSAPQNLSQAVGDSLRPLRSFTTLLKGFMKTARNVTQTQTVTPRALDQSDPYISLCGRSSNSMCLAIPSEYGSAPSSKLGTL</sequence>
<name>A0ACB8ART9_9AGAM</name>
<dbReference type="Proteomes" id="UP000790377">
    <property type="component" value="Unassembled WGS sequence"/>
</dbReference>
<gene>
    <name evidence="1" type="ORF">BJ138DRAFT_1141397</name>
</gene>